<keyword evidence="4" id="KW-1015">Disulfide bond</keyword>
<sequence length="375" mass="41548">MRWLFCLVLSILGIVFLALLYHIVGSGRAEPHLKLKATCKHGNLTGICKSKNLCQSNLTSFILEPCNEGDPSLVCCPLEEMAPPNRLVLTESLRPKRTPGEKANEMCMMYAKTAHKNSFGKKKITYIDAEPLIVGYGGKNAKEKEFPHMVRIGDFDSNLLEVIWVCGGSIVSPQFILSAAHCPVTKDNGYAMFGTIHTNDSPDNHTVQISEIYIHPHYNAEENNHDIALFKLATLLKSSEIPICLDTGISVFNSMRVTATGFGIDKEQKVKDVLQKIELNIVDQGVCATQFKQSIKNGELSFPEHSVCAYHENRDTCQGDSGGPLQVRHRWLPGMYIQIAITSIGVNCSLNVNLPGVYTKVSPYIGWIEDIVWPA</sequence>
<dbReference type="OrthoDB" id="6339452at2759"/>
<evidence type="ECO:0000256" key="6">
    <source>
        <dbReference type="ARBA" id="ARBA00024195"/>
    </source>
</evidence>
<evidence type="ECO:0000313" key="10">
    <source>
        <dbReference type="EMBL" id="CAH1398082.1"/>
    </source>
</evidence>
<evidence type="ECO:0000259" key="9">
    <source>
        <dbReference type="PROSITE" id="PS50240"/>
    </source>
</evidence>
<dbReference type="InterPro" id="IPR033116">
    <property type="entry name" value="TRYPSIN_SER"/>
</dbReference>
<feature type="domain" description="Peptidase S1" evidence="9">
    <location>
        <begin position="133"/>
        <end position="373"/>
    </location>
</feature>
<evidence type="ECO:0000256" key="2">
    <source>
        <dbReference type="ARBA" id="ARBA00022525"/>
    </source>
</evidence>
<dbReference type="PROSITE" id="PS00135">
    <property type="entry name" value="TRYPSIN_SER"/>
    <property type="match status" value="1"/>
</dbReference>
<keyword evidence="5" id="KW-0325">Glycoprotein</keyword>
<evidence type="ECO:0000256" key="1">
    <source>
        <dbReference type="ARBA" id="ARBA00004613"/>
    </source>
</evidence>
<reference evidence="10" key="1">
    <citation type="submission" date="2022-01" db="EMBL/GenBank/DDBJ databases">
        <authorList>
            <person name="King R."/>
        </authorList>
    </citation>
    <scope>NUCLEOTIDE SEQUENCE</scope>
</reference>
<comment type="similarity">
    <text evidence="6">Belongs to the peptidase S1 family. CLIP subfamily.</text>
</comment>
<keyword evidence="7" id="KW-0645">Protease</keyword>
<dbReference type="InterPro" id="IPR009003">
    <property type="entry name" value="Peptidase_S1_PA"/>
</dbReference>
<dbReference type="InterPro" id="IPR051487">
    <property type="entry name" value="Ser/Thr_Proteases_Immune/Dev"/>
</dbReference>
<proteinExistence type="inferred from homology"/>
<dbReference type="PRINTS" id="PR00722">
    <property type="entry name" value="CHYMOTRYPSIN"/>
</dbReference>
<accession>A0A9P0MPM3</accession>
<dbReference type="InterPro" id="IPR043504">
    <property type="entry name" value="Peptidase_S1_PA_chymotrypsin"/>
</dbReference>
<dbReference type="Pfam" id="PF00089">
    <property type="entry name" value="Trypsin"/>
    <property type="match status" value="1"/>
</dbReference>
<dbReference type="Proteomes" id="UP001152798">
    <property type="component" value="Chromosome 4"/>
</dbReference>
<name>A0A9P0MPM3_NEZVI</name>
<dbReference type="GO" id="GO:0006508">
    <property type="term" value="P:proteolysis"/>
    <property type="evidence" value="ECO:0007669"/>
    <property type="project" value="UniProtKB-KW"/>
</dbReference>
<dbReference type="AlphaFoldDB" id="A0A9P0MPM3"/>
<keyword evidence="11" id="KW-1185">Reference proteome</keyword>
<dbReference type="PANTHER" id="PTHR24256">
    <property type="entry name" value="TRYPTASE-RELATED"/>
    <property type="match status" value="1"/>
</dbReference>
<evidence type="ECO:0000256" key="4">
    <source>
        <dbReference type="ARBA" id="ARBA00023157"/>
    </source>
</evidence>
<keyword evidence="7" id="KW-0720">Serine protease</keyword>
<keyword evidence="7" id="KW-0378">Hydrolase</keyword>
<gene>
    <name evidence="10" type="ORF">NEZAVI_LOCUS7803</name>
</gene>
<evidence type="ECO:0000256" key="8">
    <source>
        <dbReference type="SAM" id="SignalP"/>
    </source>
</evidence>
<dbReference type="FunFam" id="2.40.10.10:FF:000054">
    <property type="entry name" value="Complement C1r subcomponent"/>
    <property type="match status" value="1"/>
</dbReference>
<comment type="subcellular location">
    <subcellularLocation>
        <location evidence="1">Secreted</location>
    </subcellularLocation>
</comment>
<keyword evidence="3 8" id="KW-0732">Signal</keyword>
<organism evidence="10 11">
    <name type="scientific">Nezara viridula</name>
    <name type="common">Southern green stink bug</name>
    <name type="synonym">Cimex viridulus</name>
    <dbReference type="NCBI Taxonomy" id="85310"/>
    <lineage>
        <taxon>Eukaryota</taxon>
        <taxon>Metazoa</taxon>
        <taxon>Ecdysozoa</taxon>
        <taxon>Arthropoda</taxon>
        <taxon>Hexapoda</taxon>
        <taxon>Insecta</taxon>
        <taxon>Pterygota</taxon>
        <taxon>Neoptera</taxon>
        <taxon>Paraneoptera</taxon>
        <taxon>Hemiptera</taxon>
        <taxon>Heteroptera</taxon>
        <taxon>Panheteroptera</taxon>
        <taxon>Pentatomomorpha</taxon>
        <taxon>Pentatomoidea</taxon>
        <taxon>Pentatomidae</taxon>
        <taxon>Pentatominae</taxon>
        <taxon>Nezara</taxon>
    </lineage>
</organism>
<dbReference type="PROSITE" id="PS00134">
    <property type="entry name" value="TRYPSIN_HIS"/>
    <property type="match status" value="1"/>
</dbReference>
<dbReference type="CDD" id="cd00190">
    <property type="entry name" value="Tryp_SPc"/>
    <property type="match status" value="1"/>
</dbReference>
<feature type="signal peptide" evidence="8">
    <location>
        <begin position="1"/>
        <end position="29"/>
    </location>
</feature>
<evidence type="ECO:0000313" key="11">
    <source>
        <dbReference type="Proteomes" id="UP001152798"/>
    </source>
</evidence>
<evidence type="ECO:0000256" key="7">
    <source>
        <dbReference type="RuleBase" id="RU363034"/>
    </source>
</evidence>
<dbReference type="InterPro" id="IPR001254">
    <property type="entry name" value="Trypsin_dom"/>
</dbReference>
<dbReference type="GO" id="GO:0005576">
    <property type="term" value="C:extracellular region"/>
    <property type="evidence" value="ECO:0007669"/>
    <property type="project" value="UniProtKB-SubCell"/>
</dbReference>
<evidence type="ECO:0000256" key="3">
    <source>
        <dbReference type="ARBA" id="ARBA00022729"/>
    </source>
</evidence>
<dbReference type="PROSITE" id="PS50240">
    <property type="entry name" value="TRYPSIN_DOM"/>
    <property type="match status" value="1"/>
</dbReference>
<evidence type="ECO:0000256" key="5">
    <source>
        <dbReference type="ARBA" id="ARBA00023180"/>
    </source>
</evidence>
<dbReference type="FunFam" id="2.40.10.10:FF:000068">
    <property type="entry name" value="transmembrane protease serine 2"/>
    <property type="match status" value="1"/>
</dbReference>
<keyword evidence="2" id="KW-0964">Secreted</keyword>
<dbReference type="Gene3D" id="2.40.10.10">
    <property type="entry name" value="Trypsin-like serine proteases"/>
    <property type="match status" value="1"/>
</dbReference>
<dbReference type="GO" id="GO:0004252">
    <property type="term" value="F:serine-type endopeptidase activity"/>
    <property type="evidence" value="ECO:0007669"/>
    <property type="project" value="InterPro"/>
</dbReference>
<protein>
    <recommendedName>
        <fullName evidence="9">Peptidase S1 domain-containing protein</fullName>
    </recommendedName>
</protein>
<dbReference type="SUPFAM" id="SSF50494">
    <property type="entry name" value="Trypsin-like serine proteases"/>
    <property type="match status" value="1"/>
</dbReference>
<dbReference type="InterPro" id="IPR001314">
    <property type="entry name" value="Peptidase_S1A"/>
</dbReference>
<dbReference type="SMART" id="SM00020">
    <property type="entry name" value="Tryp_SPc"/>
    <property type="match status" value="1"/>
</dbReference>
<dbReference type="EMBL" id="OV725080">
    <property type="protein sequence ID" value="CAH1398082.1"/>
    <property type="molecule type" value="Genomic_DNA"/>
</dbReference>
<dbReference type="InterPro" id="IPR018114">
    <property type="entry name" value="TRYPSIN_HIS"/>
</dbReference>
<feature type="chain" id="PRO_5040186391" description="Peptidase S1 domain-containing protein" evidence="8">
    <location>
        <begin position="30"/>
        <end position="375"/>
    </location>
</feature>